<name>A0AAD8KE98_TARER</name>
<dbReference type="PANTHER" id="PTHR36322:SF3">
    <property type="entry name" value="TRANSMEMBRANE PROTEIN"/>
    <property type="match status" value="1"/>
</dbReference>
<dbReference type="AlphaFoldDB" id="A0AAD8KE98"/>
<proteinExistence type="predicted"/>
<organism evidence="2 3">
    <name type="scientific">Tagetes erecta</name>
    <name type="common">African marigold</name>
    <dbReference type="NCBI Taxonomy" id="13708"/>
    <lineage>
        <taxon>Eukaryota</taxon>
        <taxon>Viridiplantae</taxon>
        <taxon>Streptophyta</taxon>
        <taxon>Embryophyta</taxon>
        <taxon>Tracheophyta</taxon>
        <taxon>Spermatophyta</taxon>
        <taxon>Magnoliopsida</taxon>
        <taxon>eudicotyledons</taxon>
        <taxon>Gunneridae</taxon>
        <taxon>Pentapetalae</taxon>
        <taxon>asterids</taxon>
        <taxon>campanulids</taxon>
        <taxon>Asterales</taxon>
        <taxon>Asteraceae</taxon>
        <taxon>Asteroideae</taxon>
        <taxon>Heliantheae alliance</taxon>
        <taxon>Tageteae</taxon>
        <taxon>Tagetes</taxon>
    </lineage>
</organism>
<evidence type="ECO:0000313" key="2">
    <source>
        <dbReference type="EMBL" id="KAK1420008.1"/>
    </source>
</evidence>
<evidence type="ECO:0000256" key="1">
    <source>
        <dbReference type="SAM" id="Phobius"/>
    </source>
</evidence>
<accession>A0AAD8KE98</accession>
<dbReference type="PANTHER" id="PTHR36322">
    <property type="entry name" value="TRANSMEMBRANE PROTEIN"/>
    <property type="match status" value="1"/>
</dbReference>
<dbReference type="EMBL" id="JAUHHV010000007">
    <property type="protein sequence ID" value="KAK1420008.1"/>
    <property type="molecule type" value="Genomic_DNA"/>
</dbReference>
<feature type="transmembrane region" description="Helical" evidence="1">
    <location>
        <begin position="59"/>
        <end position="90"/>
    </location>
</feature>
<comment type="caution">
    <text evidence="2">The sequence shown here is derived from an EMBL/GenBank/DDBJ whole genome shotgun (WGS) entry which is preliminary data.</text>
</comment>
<evidence type="ECO:0000313" key="3">
    <source>
        <dbReference type="Proteomes" id="UP001229421"/>
    </source>
</evidence>
<sequence length="163" mass="18478">MMCDCFVFLGSIHRQSKNDRQNPLLIVNDNAYAGEELPNPTTAMTLILKSWLNGHWLRYLILLMCSPLLIPIVFVISPFLCAAEVCFCFCRRRRRLKPSLPLPPPVVASHGDEGEVNPKVSLLDRYLNDQLELALELLDECGGDLGYRYDCIDDADFDTNDLC</sequence>
<keyword evidence="3" id="KW-1185">Reference proteome</keyword>
<dbReference type="Proteomes" id="UP001229421">
    <property type="component" value="Unassembled WGS sequence"/>
</dbReference>
<protein>
    <submittedName>
        <fullName evidence="2">Uncharacterized protein</fullName>
    </submittedName>
</protein>
<gene>
    <name evidence="2" type="ORF">QVD17_29507</name>
</gene>
<keyword evidence="1" id="KW-1133">Transmembrane helix</keyword>
<reference evidence="2" key="1">
    <citation type="journal article" date="2023" name="bioRxiv">
        <title>Improved chromosome-level genome assembly for marigold (Tagetes erecta).</title>
        <authorList>
            <person name="Jiang F."/>
            <person name="Yuan L."/>
            <person name="Wang S."/>
            <person name="Wang H."/>
            <person name="Xu D."/>
            <person name="Wang A."/>
            <person name="Fan W."/>
        </authorList>
    </citation>
    <scope>NUCLEOTIDE SEQUENCE</scope>
    <source>
        <strain evidence="2">WSJ</strain>
        <tissue evidence="2">Leaf</tissue>
    </source>
</reference>
<keyword evidence="1" id="KW-0472">Membrane</keyword>
<keyword evidence="1" id="KW-0812">Transmembrane</keyword>